<dbReference type="AlphaFoldDB" id="A0A010Q0U6"/>
<reference evidence="1 2" key="1">
    <citation type="submission" date="2014-02" db="EMBL/GenBank/DDBJ databases">
        <title>The genome sequence of Colletotrichum fioriniae PJ7.</title>
        <authorList>
            <person name="Baroncelli R."/>
            <person name="Thon M.R."/>
        </authorList>
    </citation>
    <scope>NUCLEOTIDE SEQUENCE [LARGE SCALE GENOMIC DNA]</scope>
    <source>
        <strain evidence="1 2">PJ7</strain>
    </source>
</reference>
<name>A0A010Q0U6_9PEZI</name>
<keyword evidence="2" id="KW-1185">Reference proteome</keyword>
<evidence type="ECO:0000313" key="2">
    <source>
        <dbReference type="Proteomes" id="UP000020467"/>
    </source>
</evidence>
<dbReference type="Proteomes" id="UP000020467">
    <property type="component" value="Unassembled WGS sequence"/>
</dbReference>
<dbReference type="HOGENOM" id="CLU_842003_0_0_1"/>
<protein>
    <submittedName>
        <fullName evidence="1">Uncharacterized protein</fullName>
    </submittedName>
</protein>
<accession>A0A010Q0U6</accession>
<dbReference type="KEGG" id="cfj:CFIO01_11435"/>
<comment type="caution">
    <text evidence="1">The sequence shown here is derived from an EMBL/GenBank/DDBJ whole genome shotgun (WGS) entry which is preliminary data.</text>
</comment>
<evidence type="ECO:0000313" key="1">
    <source>
        <dbReference type="EMBL" id="EXF73387.1"/>
    </source>
</evidence>
<proteinExistence type="predicted"/>
<dbReference type="EMBL" id="JARH01001067">
    <property type="protein sequence ID" value="EXF73387.1"/>
    <property type="molecule type" value="Genomic_DNA"/>
</dbReference>
<sequence length="330" mass="35702">MVHRTISGSRASEASADVYLVPRVMSAVPCPPQSMARSYSPMIHPMTGGMAPVFTSASSGRNHGNGSRASMRLGIIRTNADYGQIRNLVSLRLSATGPSSSMTLNYRGRYRHARQNLLQRASTPFFCFSINVPGMPLDCKLVNVVCLRDIRTMMQQGPFLELPHLVWSLPTTTPRAKSSTAQKPSWNPGSWHWQAMISAHTATAKPGHVLAAMDQQRCAFANLSSGPWAFISSSASSSPQAHAHQRLRSKSWAHACQCQVSSRTPDTVGGIQGAKQRFNEKSRPPAPFHFPRLGKVGDSGPALERLVEGSPARTAAAPTNPLDLLVPSLV</sequence>
<organism evidence="1 2">
    <name type="scientific">Colletotrichum fioriniae PJ7</name>
    <dbReference type="NCBI Taxonomy" id="1445577"/>
    <lineage>
        <taxon>Eukaryota</taxon>
        <taxon>Fungi</taxon>
        <taxon>Dikarya</taxon>
        <taxon>Ascomycota</taxon>
        <taxon>Pezizomycotina</taxon>
        <taxon>Sordariomycetes</taxon>
        <taxon>Hypocreomycetidae</taxon>
        <taxon>Glomerellales</taxon>
        <taxon>Glomerellaceae</taxon>
        <taxon>Colletotrichum</taxon>
        <taxon>Colletotrichum acutatum species complex</taxon>
    </lineage>
</organism>
<gene>
    <name evidence="1" type="ORF">CFIO01_11435</name>
</gene>
<dbReference type="OrthoDB" id="10427490at2759"/>